<comment type="caution">
    <text evidence="3">The sequence shown here is derived from an EMBL/GenBank/DDBJ whole genome shotgun (WGS) entry which is preliminary data.</text>
</comment>
<dbReference type="InterPro" id="IPR003615">
    <property type="entry name" value="HNH_nuc"/>
</dbReference>
<accession>A0ABP0CYB7</accession>
<gene>
    <name evidence="3" type="ORF">SEUCBS140593_009656</name>
</gene>
<feature type="domain" description="HNH nuclease" evidence="2">
    <location>
        <begin position="13"/>
        <end position="72"/>
    </location>
</feature>
<evidence type="ECO:0000313" key="3">
    <source>
        <dbReference type="EMBL" id="CAK7236550.1"/>
    </source>
</evidence>
<feature type="region of interest" description="Disordered" evidence="1">
    <location>
        <begin position="173"/>
        <end position="196"/>
    </location>
</feature>
<evidence type="ECO:0000313" key="4">
    <source>
        <dbReference type="Proteomes" id="UP001642482"/>
    </source>
</evidence>
<protein>
    <recommendedName>
        <fullName evidence="2">HNH nuclease domain-containing protein</fullName>
    </recommendedName>
</protein>
<proteinExistence type="predicted"/>
<dbReference type="EMBL" id="CAWUHD010000165">
    <property type="protein sequence ID" value="CAK7236550.1"/>
    <property type="molecule type" value="Genomic_DNA"/>
</dbReference>
<keyword evidence="4" id="KW-1185">Reference proteome</keyword>
<sequence>MVNPAAKWDEWTRFEAAHVFPLAYEQQWIEGNYGQYISLVPATGGSINSVQNGLILRTDLHNGFDQYLFSINPRANYKVIVFSETFDDLDGLALDRQLLDDARRPPDELLWWHFTQAVLANVRGAGEPIFENDFPPGSDIMGEIREGPHAKQRLEFELSSRLANHVDIVDAMSTTDNGADNSQDVAPCRQTTSEPS</sequence>
<reference evidence="3 4" key="1">
    <citation type="submission" date="2024-01" db="EMBL/GenBank/DDBJ databases">
        <authorList>
            <person name="Allen C."/>
            <person name="Tagirdzhanova G."/>
        </authorList>
    </citation>
    <scope>NUCLEOTIDE SEQUENCE [LARGE SCALE GENOMIC DNA]</scope>
</reference>
<dbReference type="Proteomes" id="UP001642482">
    <property type="component" value="Unassembled WGS sequence"/>
</dbReference>
<evidence type="ECO:0000256" key="1">
    <source>
        <dbReference type="SAM" id="MobiDB-lite"/>
    </source>
</evidence>
<organism evidence="3 4">
    <name type="scientific">Sporothrix eucalyptigena</name>
    <dbReference type="NCBI Taxonomy" id="1812306"/>
    <lineage>
        <taxon>Eukaryota</taxon>
        <taxon>Fungi</taxon>
        <taxon>Dikarya</taxon>
        <taxon>Ascomycota</taxon>
        <taxon>Pezizomycotina</taxon>
        <taxon>Sordariomycetes</taxon>
        <taxon>Sordariomycetidae</taxon>
        <taxon>Ophiostomatales</taxon>
        <taxon>Ophiostomataceae</taxon>
        <taxon>Sporothrix</taxon>
    </lineage>
</organism>
<name>A0ABP0CYB7_9PEZI</name>
<evidence type="ECO:0000259" key="2">
    <source>
        <dbReference type="Pfam" id="PF13391"/>
    </source>
</evidence>
<dbReference type="Pfam" id="PF13391">
    <property type="entry name" value="HNH_2"/>
    <property type="match status" value="1"/>
</dbReference>